<protein>
    <submittedName>
        <fullName evidence="1">Uncharacterized protein</fullName>
    </submittedName>
</protein>
<keyword evidence="2" id="KW-1185">Reference proteome</keyword>
<comment type="caution">
    <text evidence="1">The sequence shown here is derived from an EMBL/GenBank/DDBJ whole genome shotgun (WGS) entry which is preliminary data.</text>
</comment>
<name>A0A7J7M845_9MAGN</name>
<dbReference type="Proteomes" id="UP000541444">
    <property type="component" value="Unassembled WGS sequence"/>
</dbReference>
<evidence type="ECO:0000313" key="2">
    <source>
        <dbReference type="Proteomes" id="UP000541444"/>
    </source>
</evidence>
<organism evidence="1 2">
    <name type="scientific">Kingdonia uniflora</name>
    <dbReference type="NCBI Taxonomy" id="39325"/>
    <lineage>
        <taxon>Eukaryota</taxon>
        <taxon>Viridiplantae</taxon>
        <taxon>Streptophyta</taxon>
        <taxon>Embryophyta</taxon>
        <taxon>Tracheophyta</taxon>
        <taxon>Spermatophyta</taxon>
        <taxon>Magnoliopsida</taxon>
        <taxon>Ranunculales</taxon>
        <taxon>Circaeasteraceae</taxon>
        <taxon>Kingdonia</taxon>
    </lineage>
</organism>
<accession>A0A7J7M845</accession>
<gene>
    <name evidence="1" type="ORF">GIB67_026875</name>
</gene>
<feature type="non-terminal residue" evidence="1">
    <location>
        <position position="1"/>
    </location>
</feature>
<sequence>DSHTLSICYTPLTLSPLHLNRHLTFPLRSLSLLLNSPSLPRGQKNIKTKNNSLSPLNSLYLSHSLCTARFKFKFQQVFCPAVCCKHSISY</sequence>
<proteinExistence type="predicted"/>
<evidence type="ECO:0000313" key="1">
    <source>
        <dbReference type="EMBL" id="KAF6150954.1"/>
    </source>
</evidence>
<dbReference type="EMBL" id="JACGCM010001723">
    <property type="protein sequence ID" value="KAF6150954.1"/>
    <property type="molecule type" value="Genomic_DNA"/>
</dbReference>
<reference evidence="1 2" key="1">
    <citation type="journal article" date="2020" name="IScience">
        <title>Genome Sequencing of the Endangered Kingdonia uniflora (Circaeasteraceae, Ranunculales) Reveals Potential Mechanisms of Evolutionary Specialization.</title>
        <authorList>
            <person name="Sun Y."/>
            <person name="Deng T."/>
            <person name="Zhang A."/>
            <person name="Moore M.J."/>
            <person name="Landis J.B."/>
            <person name="Lin N."/>
            <person name="Zhang H."/>
            <person name="Zhang X."/>
            <person name="Huang J."/>
            <person name="Zhang X."/>
            <person name="Sun H."/>
            <person name="Wang H."/>
        </authorList>
    </citation>
    <scope>NUCLEOTIDE SEQUENCE [LARGE SCALE GENOMIC DNA]</scope>
    <source>
        <strain evidence="1">TB1705</strain>
        <tissue evidence="1">Leaf</tissue>
    </source>
</reference>
<dbReference type="AlphaFoldDB" id="A0A7J7M845"/>